<evidence type="ECO:0000256" key="2">
    <source>
        <dbReference type="ARBA" id="ARBA00022723"/>
    </source>
</evidence>
<dbReference type="PROSITE" id="PS00080">
    <property type="entry name" value="MULTICOPPER_OXIDASE2"/>
    <property type="match status" value="1"/>
</dbReference>
<evidence type="ECO:0000259" key="8">
    <source>
        <dbReference type="Pfam" id="PF07731"/>
    </source>
</evidence>
<accession>A0A3D8SPA2</accession>
<dbReference type="InterPro" id="IPR045087">
    <property type="entry name" value="Cu-oxidase_fam"/>
</dbReference>
<gene>
    <name evidence="10" type="ORF">BP6252_00159</name>
</gene>
<evidence type="ECO:0000313" key="10">
    <source>
        <dbReference type="EMBL" id="RDW88127.1"/>
    </source>
</evidence>
<feature type="domain" description="Plastocyanin-like" evidence="8">
    <location>
        <begin position="496"/>
        <end position="653"/>
    </location>
</feature>
<dbReference type="InterPro" id="IPR011706">
    <property type="entry name" value="Cu-oxidase_C"/>
</dbReference>
<proteinExistence type="inferred from homology"/>
<keyword evidence="4" id="KW-0186">Copper</keyword>
<dbReference type="InterPro" id="IPR033138">
    <property type="entry name" value="Cu_oxidase_CS"/>
</dbReference>
<comment type="similarity">
    <text evidence="1">Belongs to the multicopper oxidase family.</text>
</comment>
<comment type="caution">
    <text evidence="10">The sequence shown here is derived from an EMBL/GenBank/DDBJ whole genome shotgun (WGS) entry which is preliminary data.</text>
</comment>
<dbReference type="InterPro" id="IPR008972">
    <property type="entry name" value="Cupredoxin"/>
</dbReference>
<name>A0A3D8SPA2_9HELO</name>
<evidence type="ECO:0000256" key="4">
    <source>
        <dbReference type="ARBA" id="ARBA00023008"/>
    </source>
</evidence>
<dbReference type="STRING" id="1849047.A0A3D8SPA2"/>
<evidence type="ECO:0000256" key="5">
    <source>
        <dbReference type="SAM" id="MobiDB-lite"/>
    </source>
</evidence>
<dbReference type="PANTHER" id="PTHR11709:SF414">
    <property type="entry name" value="ADR239WP"/>
    <property type="match status" value="1"/>
</dbReference>
<dbReference type="InterPro" id="IPR001117">
    <property type="entry name" value="Cu-oxidase_2nd"/>
</dbReference>
<organism evidence="10 11">
    <name type="scientific">Coleophoma cylindrospora</name>
    <dbReference type="NCBI Taxonomy" id="1849047"/>
    <lineage>
        <taxon>Eukaryota</taxon>
        <taxon>Fungi</taxon>
        <taxon>Dikarya</taxon>
        <taxon>Ascomycota</taxon>
        <taxon>Pezizomycotina</taxon>
        <taxon>Leotiomycetes</taxon>
        <taxon>Helotiales</taxon>
        <taxon>Dermateaceae</taxon>
        <taxon>Coleophoma</taxon>
    </lineage>
</organism>
<dbReference type="AlphaFoldDB" id="A0A3D8SPA2"/>
<dbReference type="PROSITE" id="PS00079">
    <property type="entry name" value="MULTICOPPER_OXIDASE1"/>
    <property type="match status" value="1"/>
</dbReference>
<evidence type="ECO:0000313" key="11">
    <source>
        <dbReference type="Proteomes" id="UP000256645"/>
    </source>
</evidence>
<dbReference type="OrthoDB" id="2121828at2759"/>
<dbReference type="InterPro" id="IPR011707">
    <property type="entry name" value="Cu-oxidase-like_N"/>
</dbReference>
<feature type="region of interest" description="Disordered" evidence="5">
    <location>
        <begin position="1"/>
        <end position="32"/>
    </location>
</feature>
<reference evidence="10 11" key="1">
    <citation type="journal article" date="2018" name="IMA Fungus">
        <title>IMA Genome-F 9: Draft genome sequence of Annulohypoxylon stygium, Aspergillus mulundensis, Berkeleyomyces basicola (syn. Thielaviopsis basicola), Ceratocystis smalleyi, two Cercospora beticola strains, Coleophoma cylindrospora, Fusarium fracticaudum, Phialophora cf. hyalina, and Morchella septimelata.</title>
        <authorList>
            <person name="Wingfield B.D."/>
            <person name="Bills G.F."/>
            <person name="Dong Y."/>
            <person name="Huang W."/>
            <person name="Nel W.J."/>
            <person name="Swalarsk-Parry B.S."/>
            <person name="Vaghefi N."/>
            <person name="Wilken P.M."/>
            <person name="An Z."/>
            <person name="de Beer Z.W."/>
            <person name="De Vos L."/>
            <person name="Chen L."/>
            <person name="Duong T.A."/>
            <person name="Gao Y."/>
            <person name="Hammerbacher A."/>
            <person name="Kikkert J.R."/>
            <person name="Li Y."/>
            <person name="Li H."/>
            <person name="Li K."/>
            <person name="Li Q."/>
            <person name="Liu X."/>
            <person name="Ma X."/>
            <person name="Naidoo K."/>
            <person name="Pethybridge S.J."/>
            <person name="Sun J."/>
            <person name="Steenkamp E.T."/>
            <person name="van der Nest M.A."/>
            <person name="van Wyk S."/>
            <person name="Wingfield M.J."/>
            <person name="Xiong C."/>
            <person name="Yue Q."/>
            <person name="Zhang X."/>
        </authorList>
    </citation>
    <scope>NUCLEOTIDE SEQUENCE [LARGE SCALE GENOMIC DNA]</scope>
    <source>
        <strain evidence="10 11">BP6252</strain>
    </source>
</reference>
<keyword evidence="6" id="KW-0472">Membrane</keyword>
<dbReference type="GO" id="GO:0016491">
    <property type="term" value="F:oxidoreductase activity"/>
    <property type="evidence" value="ECO:0007669"/>
    <property type="project" value="UniProtKB-KW"/>
</dbReference>
<keyword evidence="6" id="KW-1133">Transmembrane helix</keyword>
<evidence type="ECO:0000259" key="7">
    <source>
        <dbReference type="Pfam" id="PF00394"/>
    </source>
</evidence>
<dbReference type="GO" id="GO:0005507">
    <property type="term" value="F:copper ion binding"/>
    <property type="evidence" value="ECO:0007669"/>
    <property type="project" value="InterPro"/>
</dbReference>
<dbReference type="Proteomes" id="UP000256645">
    <property type="component" value="Unassembled WGS sequence"/>
</dbReference>
<sequence>MDEYKDELLPRDSNSTDDVEMQERDDEYDGEQNRLLADQSTDSINIEYKVEWHLRTGWAIALSVLLAGMVFVGMIAFTRLLIVSDHSVDIKEQALGGIGSFRRPASDYILDPAWNANAKPQVRTYQWTISDTIANPDGVFRPLMTINGQFPGPLIECNEGDTLVIEVENKAANATSIHFHGIFQNGTNFMDGTTGVTQCPIAPNQKFRYEFTIKRQSGTYYYHGHQAVQISDGLYGPVVVHSKNEKKWQQIPYASDRVVMLQDYYHDLSSGLLKSFLEPGNENSPIPDGALINGLNARDCTRSPGRMCDNSTATLPSMDLRANENHRLRFINVGAFAWFQVSVDEHDFALTEVDGTDIVPSRDTRLMISPSQRYSMIVSTDNPDTSAVWLRAKMVTHCWKQPELPGAGLDEVKAVVAYTTSKRRTKPIASQPQSRAWAQGMEVQCKDMNTTSYVPLPLEPPPAVADHSYYLRSNLEIGNWRLERGFFNTSTFRPQLKNPTLHRTIDGYSTNNETFTSQSTLNGVNSVSYDQKNDFLIQHSGIKVVDLIIQNFDEGNHPMHLHGHKFWVLGQGHGMFPGYDHLGLQPEGRGLLPESSPNHKSLDNLIRRDVASAEGFGWLALRFVADNPGVWAFHCHMAWHAEAGMSMQFLSRVDEVQGWSIPEQNRALCQQPISELEKGAAPKDETWFGFGIGG</sequence>
<dbReference type="Pfam" id="PF07731">
    <property type="entry name" value="Cu-oxidase_2"/>
    <property type="match status" value="1"/>
</dbReference>
<dbReference type="Gene3D" id="2.60.40.420">
    <property type="entry name" value="Cupredoxins - blue copper proteins"/>
    <property type="match status" value="3"/>
</dbReference>
<dbReference type="CDD" id="cd13857">
    <property type="entry name" value="CuRO_1_Diphenol_Ox"/>
    <property type="match status" value="1"/>
</dbReference>
<evidence type="ECO:0000256" key="3">
    <source>
        <dbReference type="ARBA" id="ARBA00023002"/>
    </source>
</evidence>
<feature type="compositionally biased region" description="Basic and acidic residues" evidence="5">
    <location>
        <begin position="1"/>
        <end position="10"/>
    </location>
</feature>
<dbReference type="Pfam" id="PF00394">
    <property type="entry name" value="Cu-oxidase"/>
    <property type="match status" value="1"/>
</dbReference>
<feature type="transmembrane region" description="Helical" evidence="6">
    <location>
        <begin position="58"/>
        <end position="82"/>
    </location>
</feature>
<keyword evidence="3" id="KW-0560">Oxidoreductase</keyword>
<protein>
    <submittedName>
        <fullName evidence="10">Putative iron transport multicopper oxidase fio1</fullName>
    </submittedName>
</protein>
<keyword evidence="2" id="KW-0479">Metal-binding</keyword>
<feature type="domain" description="Plastocyanin-like" evidence="7">
    <location>
        <begin position="257"/>
        <end position="395"/>
    </location>
</feature>
<feature type="domain" description="Plastocyanin-like" evidence="9">
    <location>
        <begin position="131"/>
        <end position="244"/>
    </location>
</feature>
<dbReference type="FunFam" id="2.60.40.420:FF:000071">
    <property type="entry name" value="Conidial pigment biosynthesis oxidase Abr1/brown 1"/>
    <property type="match status" value="1"/>
</dbReference>
<dbReference type="InterPro" id="IPR002355">
    <property type="entry name" value="Cu_oxidase_Cu_BS"/>
</dbReference>
<dbReference type="PANTHER" id="PTHR11709">
    <property type="entry name" value="MULTI-COPPER OXIDASE"/>
    <property type="match status" value="1"/>
</dbReference>
<evidence type="ECO:0000256" key="1">
    <source>
        <dbReference type="ARBA" id="ARBA00010609"/>
    </source>
</evidence>
<evidence type="ECO:0000259" key="9">
    <source>
        <dbReference type="Pfam" id="PF07732"/>
    </source>
</evidence>
<dbReference type="EMBL" id="PDLM01000001">
    <property type="protein sequence ID" value="RDW88127.1"/>
    <property type="molecule type" value="Genomic_DNA"/>
</dbReference>
<dbReference type="Pfam" id="PF07732">
    <property type="entry name" value="Cu-oxidase_3"/>
    <property type="match status" value="1"/>
</dbReference>
<keyword evidence="6" id="KW-0812">Transmembrane</keyword>
<evidence type="ECO:0000256" key="6">
    <source>
        <dbReference type="SAM" id="Phobius"/>
    </source>
</evidence>
<dbReference type="SUPFAM" id="SSF49503">
    <property type="entry name" value="Cupredoxins"/>
    <property type="match status" value="3"/>
</dbReference>
<feature type="compositionally biased region" description="Acidic residues" evidence="5">
    <location>
        <begin position="15"/>
        <end position="30"/>
    </location>
</feature>
<keyword evidence="11" id="KW-1185">Reference proteome</keyword>
<dbReference type="CDD" id="cd13910">
    <property type="entry name" value="CuRO_3_MCO_like_4"/>
    <property type="match status" value="1"/>
</dbReference>